<name>A0ABV8R7T1_9FLAO</name>
<dbReference type="Proteomes" id="UP001595826">
    <property type="component" value="Unassembled WGS sequence"/>
</dbReference>
<dbReference type="InterPro" id="IPR009045">
    <property type="entry name" value="Zn_M74/Hedgehog-like"/>
</dbReference>
<keyword evidence="1" id="KW-0812">Transmembrane</keyword>
<keyword evidence="1" id="KW-1133">Transmembrane helix</keyword>
<reference evidence="3" key="1">
    <citation type="journal article" date="2019" name="Int. J. Syst. Evol. Microbiol.">
        <title>The Global Catalogue of Microorganisms (GCM) 10K type strain sequencing project: providing services to taxonomists for standard genome sequencing and annotation.</title>
        <authorList>
            <consortium name="The Broad Institute Genomics Platform"/>
            <consortium name="The Broad Institute Genome Sequencing Center for Infectious Disease"/>
            <person name="Wu L."/>
            <person name="Ma J."/>
        </authorList>
    </citation>
    <scope>NUCLEOTIDE SEQUENCE [LARGE SCALE GENOMIC DNA]</scope>
    <source>
        <strain evidence="3">CECT 8655</strain>
    </source>
</reference>
<dbReference type="RefSeq" id="WP_377408982.1">
    <property type="nucleotide sequence ID" value="NZ_JBHSCY010000001.1"/>
</dbReference>
<organism evidence="2 3">
    <name type="scientific">Polaribacter marinivivus</name>
    <dbReference type="NCBI Taxonomy" id="1524260"/>
    <lineage>
        <taxon>Bacteria</taxon>
        <taxon>Pseudomonadati</taxon>
        <taxon>Bacteroidota</taxon>
        <taxon>Flavobacteriia</taxon>
        <taxon>Flavobacteriales</taxon>
        <taxon>Flavobacteriaceae</taxon>
    </lineage>
</organism>
<evidence type="ECO:0000256" key="1">
    <source>
        <dbReference type="SAM" id="Phobius"/>
    </source>
</evidence>
<comment type="caution">
    <text evidence="2">The sequence shown here is derived from an EMBL/GenBank/DDBJ whole genome shotgun (WGS) entry which is preliminary data.</text>
</comment>
<accession>A0ABV8R7T1</accession>
<dbReference type="Gene3D" id="3.30.1380.10">
    <property type="match status" value="1"/>
</dbReference>
<dbReference type="EMBL" id="JBHSCY010000001">
    <property type="protein sequence ID" value="MFC4268482.1"/>
    <property type="molecule type" value="Genomic_DNA"/>
</dbReference>
<feature type="transmembrane region" description="Helical" evidence="1">
    <location>
        <begin position="6"/>
        <end position="32"/>
    </location>
</feature>
<keyword evidence="3" id="KW-1185">Reference proteome</keyword>
<feature type="transmembrane region" description="Helical" evidence="1">
    <location>
        <begin position="44"/>
        <end position="66"/>
    </location>
</feature>
<sequence length="265" mass="30971">MIKLILHLTLIIILTIITQIGGVVYLFSILLIKNNKKHYRVKRLFTFIIIYSISTFLIVPIVATYFGRIKINDNNVIESHNFLTILCNRNYVVPELNNTLIDVSKKFKKEFPSIKIIYLDANFPFFDGFPLLPHLSHNDGKKIDLSFIYENKNGSFTNLKTSRSGYGVFENPKTTEKSQTKSCLKKGFWQYDFTKYLTFGKINKNLLFSEKGTKKLIEIILKNKDVSKLFIEPHLKKRLNLFNSKIRFQGCKAVRHDDHIHFQIK</sequence>
<evidence type="ECO:0000313" key="2">
    <source>
        <dbReference type="EMBL" id="MFC4268482.1"/>
    </source>
</evidence>
<proteinExistence type="predicted"/>
<protein>
    <submittedName>
        <fullName evidence="2">Uncharacterized protein</fullName>
    </submittedName>
</protein>
<keyword evidence="1" id="KW-0472">Membrane</keyword>
<gene>
    <name evidence="2" type="ORF">ACFOWD_06150</name>
</gene>
<evidence type="ECO:0000313" key="3">
    <source>
        <dbReference type="Proteomes" id="UP001595826"/>
    </source>
</evidence>